<accession>A0A9P8AMT7</accession>
<evidence type="ECO:0000313" key="3">
    <source>
        <dbReference type="Proteomes" id="UP000812287"/>
    </source>
</evidence>
<dbReference type="AlphaFoldDB" id="A0A9P8AMT7"/>
<dbReference type="EMBL" id="MU250562">
    <property type="protein sequence ID" value="KAG7441230.1"/>
    <property type="molecule type" value="Genomic_DNA"/>
</dbReference>
<dbReference type="OrthoDB" id="2944480at2759"/>
<name>A0A9P8AMT7_9AGAR</name>
<evidence type="ECO:0000256" key="1">
    <source>
        <dbReference type="SAM" id="Phobius"/>
    </source>
</evidence>
<dbReference type="Proteomes" id="UP000812287">
    <property type="component" value="Unassembled WGS sequence"/>
</dbReference>
<feature type="transmembrane region" description="Helical" evidence="1">
    <location>
        <begin position="92"/>
        <end position="111"/>
    </location>
</feature>
<dbReference type="GeneID" id="66100116"/>
<comment type="caution">
    <text evidence="2">The sequence shown here is derived from an EMBL/GenBank/DDBJ whole genome shotgun (WGS) entry which is preliminary data.</text>
</comment>
<sequence>MTLEVSSTRIIKKGSVFLYAVMWRYLTRRVVLFTSQDFSRVVSALYKARVFDIQRAITSPALPESMPLSRSQVSFSLLFQFISLLFVSQSTVIQYTLFVIVLVGSFLYWGLPSRALCLLIAELDAARDEFHNNLEKGLLKSIKKAHRKRYQMLEEAVAEHAKSLESCDDLFKDVKAFCLGQTVALYLCLYKVKYFRMQTKLLKRRRGI</sequence>
<proteinExistence type="predicted"/>
<dbReference type="RefSeq" id="XP_043034730.1">
    <property type="nucleotide sequence ID" value="XM_043177829.1"/>
</dbReference>
<keyword evidence="1" id="KW-1133">Transmembrane helix</keyword>
<organism evidence="2 3">
    <name type="scientific">Guyanagaster necrorhizus</name>
    <dbReference type="NCBI Taxonomy" id="856835"/>
    <lineage>
        <taxon>Eukaryota</taxon>
        <taxon>Fungi</taxon>
        <taxon>Dikarya</taxon>
        <taxon>Basidiomycota</taxon>
        <taxon>Agaricomycotina</taxon>
        <taxon>Agaricomycetes</taxon>
        <taxon>Agaricomycetidae</taxon>
        <taxon>Agaricales</taxon>
        <taxon>Marasmiineae</taxon>
        <taxon>Physalacriaceae</taxon>
        <taxon>Guyanagaster</taxon>
    </lineage>
</organism>
<keyword evidence="3" id="KW-1185">Reference proteome</keyword>
<gene>
    <name evidence="2" type="ORF">BT62DRAFT_1011813</name>
</gene>
<keyword evidence="1" id="KW-0812">Transmembrane</keyword>
<reference evidence="2" key="1">
    <citation type="submission" date="2020-11" db="EMBL/GenBank/DDBJ databases">
        <title>Adaptations for nitrogen fixation in a non-lichenized fungal sporocarp promotes dispersal by wood-feeding termites.</title>
        <authorList>
            <consortium name="DOE Joint Genome Institute"/>
            <person name="Koch R.A."/>
            <person name="Yoon G."/>
            <person name="Arayal U."/>
            <person name="Lail K."/>
            <person name="Amirebrahimi M."/>
            <person name="Labutti K."/>
            <person name="Lipzen A."/>
            <person name="Riley R."/>
            <person name="Barry K."/>
            <person name="Henrissat B."/>
            <person name="Grigoriev I.V."/>
            <person name="Herr J.R."/>
            <person name="Aime M.C."/>
        </authorList>
    </citation>
    <scope>NUCLEOTIDE SEQUENCE</scope>
    <source>
        <strain evidence="2">MCA 3950</strain>
    </source>
</reference>
<protein>
    <submittedName>
        <fullName evidence="2">Uncharacterized protein</fullName>
    </submittedName>
</protein>
<keyword evidence="1" id="KW-0472">Membrane</keyword>
<evidence type="ECO:0000313" key="2">
    <source>
        <dbReference type="EMBL" id="KAG7441230.1"/>
    </source>
</evidence>